<evidence type="ECO:0000313" key="3">
    <source>
        <dbReference type="EMBL" id="KAK6933638.1"/>
    </source>
</evidence>
<proteinExistence type="predicted"/>
<dbReference type="Gene3D" id="2.40.110.10">
    <property type="entry name" value="Butyryl-CoA Dehydrogenase, subunit A, domain 2"/>
    <property type="match status" value="1"/>
</dbReference>
<feature type="domain" description="Acyl-coenzyme A oxidase N-terminal" evidence="2">
    <location>
        <begin position="16"/>
        <end position="61"/>
    </location>
</feature>
<dbReference type="PANTHER" id="PTHR10909">
    <property type="entry name" value="ELECTRON TRANSPORT OXIDOREDUCTASE"/>
    <property type="match status" value="1"/>
</dbReference>
<dbReference type="SUPFAM" id="SSF56645">
    <property type="entry name" value="Acyl-CoA dehydrogenase NM domain-like"/>
    <property type="match status" value="1"/>
</dbReference>
<feature type="non-terminal residue" evidence="3">
    <location>
        <position position="194"/>
    </location>
</feature>
<dbReference type="GO" id="GO:0001676">
    <property type="term" value="P:long-chain fatty acid metabolic process"/>
    <property type="evidence" value="ECO:0007669"/>
    <property type="project" value="TreeGrafter"/>
</dbReference>
<feature type="region of interest" description="Disordered" evidence="1">
    <location>
        <begin position="1"/>
        <end position="26"/>
    </location>
</feature>
<dbReference type="InterPro" id="IPR009100">
    <property type="entry name" value="AcylCoA_DH/oxidase_NM_dom_sf"/>
</dbReference>
<sequence>MRFGLQKRQQARAKSEGRVPVSEEEEAGALRRYIDEPAFTNLHWAIKGQGTDEQQKKWLPLGLETTTTFDPDTNEFIINSPTLTSSKWWPGGLGKVSTHTIAYARLIVDGKEHGVHIRSLHDHQPLPSITVADIGMKFGNGAYNTMDNGVLRFYHVRIPRDQIKQADAGQEDSFLEEIQVAFEARKESRKLILH</sequence>
<comment type="caution">
    <text evidence="3">The sequence shown here is derived from an EMBL/GenBank/DDBJ whole genome shotgun (WGS) entry which is preliminary data.</text>
</comment>
<organism evidence="3 4">
    <name type="scientific">Dillenia turbinata</name>
    <dbReference type="NCBI Taxonomy" id="194707"/>
    <lineage>
        <taxon>Eukaryota</taxon>
        <taxon>Viridiplantae</taxon>
        <taxon>Streptophyta</taxon>
        <taxon>Embryophyta</taxon>
        <taxon>Tracheophyta</taxon>
        <taxon>Spermatophyta</taxon>
        <taxon>Magnoliopsida</taxon>
        <taxon>eudicotyledons</taxon>
        <taxon>Gunneridae</taxon>
        <taxon>Pentapetalae</taxon>
        <taxon>Dilleniales</taxon>
        <taxon>Dilleniaceae</taxon>
        <taxon>Dillenia</taxon>
    </lineage>
</organism>
<dbReference type="EMBL" id="JBAMMX010000009">
    <property type="protein sequence ID" value="KAK6933638.1"/>
    <property type="molecule type" value="Genomic_DNA"/>
</dbReference>
<dbReference type="PANTHER" id="PTHR10909:SF250">
    <property type="entry name" value="PEROXISOMAL ACYL-COENZYME A OXIDASE 1"/>
    <property type="match status" value="1"/>
</dbReference>
<dbReference type="GO" id="GO:0003997">
    <property type="term" value="F:acyl-CoA oxidase activity"/>
    <property type="evidence" value="ECO:0007669"/>
    <property type="project" value="InterPro"/>
</dbReference>
<protein>
    <recommendedName>
        <fullName evidence="2">Acyl-coenzyme A oxidase N-terminal domain-containing protein</fullName>
    </recommendedName>
</protein>
<dbReference type="InterPro" id="IPR012258">
    <property type="entry name" value="Acyl-CoA_oxidase"/>
</dbReference>
<evidence type="ECO:0000256" key="1">
    <source>
        <dbReference type="SAM" id="MobiDB-lite"/>
    </source>
</evidence>
<dbReference type="AlphaFoldDB" id="A0AAN8VEN1"/>
<dbReference type="GO" id="GO:0033540">
    <property type="term" value="P:fatty acid beta-oxidation using acyl-CoA oxidase"/>
    <property type="evidence" value="ECO:0007669"/>
    <property type="project" value="TreeGrafter"/>
</dbReference>
<dbReference type="GO" id="GO:0005504">
    <property type="term" value="F:fatty acid binding"/>
    <property type="evidence" value="ECO:0007669"/>
    <property type="project" value="TreeGrafter"/>
</dbReference>
<dbReference type="FunFam" id="2.40.110.10:FF:000075">
    <property type="entry name" value="Acyl-coenzyme A oxidase"/>
    <property type="match status" value="1"/>
</dbReference>
<evidence type="ECO:0000313" key="4">
    <source>
        <dbReference type="Proteomes" id="UP001370490"/>
    </source>
</evidence>
<dbReference type="GO" id="GO:0055088">
    <property type="term" value="P:lipid homeostasis"/>
    <property type="evidence" value="ECO:0007669"/>
    <property type="project" value="TreeGrafter"/>
</dbReference>
<reference evidence="3 4" key="1">
    <citation type="submission" date="2023-12" db="EMBL/GenBank/DDBJ databases">
        <title>A high-quality genome assembly for Dillenia turbinata (Dilleniales).</title>
        <authorList>
            <person name="Chanderbali A."/>
        </authorList>
    </citation>
    <scope>NUCLEOTIDE SEQUENCE [LARGE SCALE GENOMIC DNA]</scope>
    <source>
        <strain evidence="3">LSX21</strain>
        <tissue evidence="3">Leaf</tissue>
    </source>
</reference>
<evidence type="ECO:0000259" key="2">
    <source>
        <dbReference type="Pfam" id="PF14749"/>
    </source>
</evidence>
<keyword evidence="4" id="KW-1185">Reference proteome</keyword>
<dbReference type="InterPro" id="IPR046373">
    <property type="entry name" value="Acyl-CoA_Oxase/DH_mid-dom_sf"/>
</dbReference>
<name>A0AAN8VEN1_9MAGN</name>
<dbReference type="InterPro" id="IPR029320">
    <property type="entry name" value="Acyl-CoA_ox_N"/>
</dbReference>
<accession>A0AAN8VEN1</accession>
<dbReference type="Proteomes" id="UP001370490">
    <property type="component" value="Unassembled WGS sequence"/>
</dbReference>
<dbReference type="GO" id="GO:0005777">
    <property type="term" value="C:peroxisome"/>
    <property type="evidence" value="ECO:0007669"/>
    <property type="project" value="InterPro"/>
</dbReference>
<dbReference type="Pfam" id="PF14749">
    <property type="entry name" value="Acyl-CoA_ox_N"/>
    <property type="match status" value="1"/>
</dbReference>
<dbReference type="GO" id="GO:0071949">
    <property type="term" value="F:FAD binding"/>
    <property type="evidence" value="ECO:0007669"/>
    <property type="project" value="InterPro"/>
</dbReference>
<gene>
    <name evidence="3" type="ORF">RJ641_036532</name>
</gene>